<accession>M7THB5</accession>
<organism evidence="2 3">
    <name type="scientific">Botryotinia fuckeliana (strain BcDW1)</name>
    <name type="common">Noble rot fungus</name>
    <name type="synonym">Botrytis cinerea</name>
    <dbReference type="NCBI Taxonomy" id="1290391"/>
    <lineage>
        <taxon>Eukaryota</taxon>
        <taxon>Fungi</taxon>
        <taxon>Dikarya</taxon>
        <taxon>Ascomycota</taxon>
        <taxon>Pezizomycotina</taxon>
        <taxon>Leotiomycetes</taxon>
        <taxon>Helotiales</taxon>
        <taxon>Sclerotiniaceae</taxon>
        <taxon>Botrytis</taxon>
    </lineage>
</organism>
<feature type="coiled-coil region" evidence="1">
    <location>
        <begin position="456"/>
        <end position="525"/>
    </location>
</feature>
<keyword evidence="1" id="KW-0175">Coiled coil</keyword>
<dbReference type="Proteomes" id="UP000012045">
    <property type="component" value="Unassembled WGS sequence"/>
</dbReference>
<name>M7THB5_BOTF1</name>
<evidence type="ECO:0000313" key="2">
    <source>
        <dbReference type="EMBL" id="EMR80730.1"/>
    </source>
</evidence>
<feature type="coiled-coil region" evidence="1">
    <location>
        <begin position="393"/>
        <end position="420"/>
    </location>
</feature>
<evidence type="ECO:0000313" key="3">
    <source>
        <dbReference type="Proteomes" id="UP000012045"/>
    </source>
</evidence>
<gene>
    <name evidence="2" type="ORF">BcDW1_10661</name>
</gene>
<feature type="coiled-coil region" evidence="1">
    <location>
        <begin position="616"/>
        <end position="643"/>
    </location>
</feature>
<dbReference type="HOGENOM" id="CLU_319331_0_0_1"/>
<dbReference type="Gene3D" id="1.20.5.340">
    <property type="match status" value="1"/>
</dbReference>
<proteinExistence type="predicted"/>
<protein>
    <submittedName>
        <fullName evidence="2">Uncharacterized protein</fullName>
    </submittedName>
</protein>
<dbReference type="OrthoDB" id="407630at2759"/>
<dbReference type="AlphaFoldDB" id="M7THB5"/>
<dbReference type="EMBL" id="KB708105">
    <property type="protein sequence ID" value="EMR80730.1"/>
    <property type="molecule type" value="Genomic_DNA"/>
</dbReference>
<evidence type="ECO:0000256" key="1">
    <source>
        <dbReference type="SAM" id="Coils"/>
    </source>
</evidence>
<reference evidence="3" key="1">
    <citation type="journal article" date="2013" name="Genome Announc.">
        <title>Draft genome sequence of Botrytis cinerea BcDW1, inoculum for noble rot of grape berries.</title>
        <authorList>
            <person name="Blanco-Ulate B."/>
            <person name="Allen G."/>
            <person name="Powell A.L."/>
            <person name="Cantu D."/>
        </authorList>
    </citation>
    <scope>NUCLEOTIDE SEQUENCE [LARGE SCALE GENOMIC DNA]</scope>
    <source>
        <strain evidence="3">BcDW1</strain>
    </source>
</reference>
<dbReference type="STRING" id="1290391.M7THB5"/>
<feature type="coiled-coil region" evidence="1">
    <location>
        <begin position="725"/>
        <end position="774"/>
    </location>
</feature>
<sequence length="923" mass="103600">MSELQEDVDMMNDPLLKKALDENNYELLVPNLEELNTLFSGMKSKYETLQADAEHSENVVILLRRIMKDVQTLTKDKVLAKKYIEMLNKKYEELKATEEATKISGETAQQQKEQLSRRILSNDEAAKKKENELSVRIKNVSVGSDVRKAFSDLLNAFQELSLSNKETAEKIIESNTESINKVLDLSKASINGVLDSSKTSINDVVESSKASIIGASDSSKASINDVVKSSKNLLNNLADSSKSSIIEVVKSSTAYMQKLSDSSNQSINETVEHANKSIENSKSSIQQEVKNIEESVKAASSVIDEGVKSVAKTINDASNTLVSSMDKVKTSLEEKTKTSIDEFASSAKATVSDVKLSNDEFLTSVKVAIGKAIKSGRASGGKERKILDQADEIERLLNLVKSHETKISTLSAENENLKKVGDTLLNEKNSMQLQLDAEKSSLTRVTREKNILEVDKTTLQAEKAELDTRISTLKNDYDSVRNQISKLTNDKSKVEQGVSKLKTRVSELMNNLDASNNQNATLMESINIRDQKIETLESSLIPRDDLTKQITEKTQMVEQLQSYNYEKRLKAQKASDEAYQKVNQDYLDEIMKSYENHLNSVEKKTYEPHGKISRFCAQHEAENASLKRDLLEKNSKVETLRDQIGTIKEAITSQTELVKLRSTLDEDIKLFKKKKEMREKALVSMTKGRDHWCDMHQRLSTQHSKELKDLELEHSERTLKFENKVRELKLATEKLKEDNAKVHEDLIKSHNLAIESKEKEIKLIASEIDSIKKMKPGTPVSPTVPEASLISEGSATKKRNHEIFSGSPQSKFIRAWHKYCSDMFAIVDKMVPEGVPNVSVGFCRISQCFVSEDCIKIFNDFENINENKWFCLSSMLVIGLSRCPKIGADTSTCRICKGGEESCLQVRNFGSIITFRIVASSTM</sequence>